<gene>
    <name evidence="1" type="ORF">XNOV1_A028304</name>
</gene>
<dbReference type="EMBL" id="OY660875">
    <property type="protein sequence ID" value="CAJ1068112.1"/>
    <property type="molecule type" value="Genomic_DNA"/>
</dbReference>
<organism evidence="1 2">
    <name type="scientific">Xyrichtys novacula</name>
    <name type="common">Pearly razorfish</name>
    <name type="synonym">Hemipteronotus novacula</name>
    <dbReference type="NCBI Taxonomy" id="13765"/>
    <lineage>
        <taxon>Eukaryota</taxon>
        <taxon>Metazoa</taxon>
        <taxon>Chordata</taxon>
        <taxon>Craniata</taxon>
        <taxon>Vertebrata</taxon>
        <taxon>Euteleostomi</taxon>
        <taxon>Actinopterygii</taxon>
        <taxon>Neopterygii</taxon>
        <taxon>Teleostei</taxon>
        <taxon>Neoteleostei</taxon>
        <taxon>Acanthomorphata</taxon>
        <taxon>Eupercaria</taxon>
        <taxon>Labriformes</taxon>
        <taxon>Labridae</taxon>
        <taxon>Xyrichtys</taxon>
    </lineage>
</organism>
<evidence type="ECO:0000313" key="1">
    <source>
        <dbReference type="EMBL" id="CAJ1068112.1"/>
    </source>
</evidence>
<protein>
    <submittedName>
        <fullName evidence="1">Uncharacterized protein</fullName>
    </submittedName>
</protein>
<dbReference type="Proteomes" id="UP001178508">
    <property type="component" value="Chromosome 12"/>
</dbReference>
<dbReference type="AlphaFoldDB" id="A0AAV1G3P0"/>
<keyword evidence="2" id="KW-1185">Reference proteome</keyword>
<accession>A0AAV1G3P0</accession>
<proteinExistence type="predicted"/>
<reference evidence="1" key="1">
    <citation type="submission" date="2023-08" db="EMBL/GenBank/DDBJ databases">
        <authorList>
            <person name="Alioto T."/>
            <person name="Alioto T."/>
            <person name="Gomez Garrido J."/>
        </authorList>
    </citation>
    <scope>NUCLEOTIDE SEQUENCE</scope>
</reference>
<name>A0AAV1G3P0_XYRNO</name>
<sequence length="138" mass="15425">MQEEAFSPDSELRVIGSTGSVAMLANRVRLYLAYSAGILRPIEMPELSPKLAASVIGASQRQIPICDCFHTIERTACLCTYTQLQIKSHAAVVPQRQLHQRGTSEQEISYRKTSPVTNHHLFDLLHSGTKRPRMMNCS</sequence>
<evidence type="ECO:0000313" key="2">
    <source>
        <dbReference type="Proteomes" id="UP001178508"/>
    </source>
</evidence>